<dbReference type="HOGENOM" id="CLU_1880731_0_0_1"/>
<dbReference type="InterPro" id="IPR053290">
    <property type="entry name" value="TSET_complex_member"/>
</dbReference>
<dbReference type="Proteomes" id="UP000026961">
    <property type="component" value="Chromosome 1"/>
</dbReference>
<protein>
    <submittedName>
        <fullName evidence="1">Uncharacterized protein</fullName>
    </submittedName>
</protein>
<evidence type="ECO:0000313" key="1">
    <source>
        <dbReference type="EnsemblPlants" id="OGLUM01G28730.1"/>
    </source>
</evidence>
<keyword evidence="2" id="KW-1185">Reference proteome</keyword>
<evidence type="ECO:0000313" key="2">
    <source>
        <dbReference type="Proteomes" id="UP000026961"/>
    </source>
</evidence>
<dbReference type="Gramene" id="OGLUM01G28730.1">
    <property type="protein sequence ID" value="OGLUM01G28730.1"/>
    <property type="gene ID" value="OGLUM01G28730"/>
</dbReference>
<sequence length="136" mass="15278">YSRFTAWWHTPYKLQPHLVVTRTNIGIILRKFDPRALTAVAPLPTPAESKEHSAVYIVERELKLLDFQLSNTANPSLGNSGVTSEIGRSRKYSVEQLVVKQTKNHISTPASHDSYSILSVSSSGKYREALFLEHLS</sequence>
<accession>A0A0D9YCJ2</accession>
<reference evidence="1" key="2">
    <citation type="submission" date="2015-04" db="UniProtKB">
        <authorList>
            <consortium name="EnsemblPlants"/>
        </authorList>
    </citation>
    <scope>IDENTIFICATION</scope>
</reference>
<reference evidence="1" key="1">
    <citation type="submission" date="2013-08" db="EMBL/GenBank/DDBJ databases">
        <title>Oryza genome evolution.</title>
        <authorList>
            <person name="Wing R.A."/>
            <person name="Panaud O."/>
            <person name="Oliveira A.C."/>
        </authorList>
    </citation>
    <scope>NUCLEOTIDE SEQUENCE</scope>
</reference>
<dbReference type="EnsemblPlants" id="OGLUM01G28730.1">
    <property type="protein sequence ID" value="OGLUM01G28730.1"/>
    <property type="gene ID" value="OGLUM01G28730"/>
</dbReference>
<reference evidence="1" key="3">
    <citation type="submission" date="2018-05" db="EMBL/GenBank/DDBJ databases">
        <title>OgluRS3 (Oryza glumaepatula Reference Sequence Version 3).</title>
        <authorList>
            <person name="Zhang J."/>
            <person name="Kudrna D."/>
            <person name="Lee S."/>
            <person name="Talag J."/>
            <person name="Welchert J."/>
            <person name="Wing R.A."/>
        </authorList>
    </citation>
    <scope>NUCLEOTIDE SEQUENCE [LARGE SCALE GENOMIC DNA]</scope>
</reference>
<dbReference type="AlphaFoldDB" id="A0A0D9YCJ2"/>
<dbReference type="STRING" id="40148.A0A0D9YCJ2"/>
<dbReference type="PANTHER" id="PTHR45521:SF2">
    <property type="entry name" value="TRANSDUCIN_WD40 REPEAT-LIKE SUPERFAMILY PROTEIN"/>
    <property type="match status" value="1"/>
</dbReference>
<name>A0A0D9YCJ2_9ORYZ</name>
<dbReference type="PANTHER" id="PTHR45521">
    <property type="entry name" value="TSET COMPLEX MEMBER TSTF"/>
    <property type="match status" value="1"/>
</dbReference>
<dbReference type="eggNOG" id="ENOG502QTTC">
    <property type="taxonomic scope" value="Eukaryota"/>
</dbReference>
<organism evidence="1">
    <name type="scientific">Oryza glumipatula</name>
    <dbReference type="NCBI Taxonomy" id="40148"/>
    <lineage>
        <taxon>Eukaryota</taxon>
        <taxon>Viridiplantae</taxon>
        <taxon>Streptophyta</taxon>
        <taxon>Embryophyta</taxon>
        <taxon>Tracheophyta</taxon>
        <taxon>Spermatophyta</taxon>
        <taxon>Magnoliopsida</taxon>
        <taxon>Liliopsida</taxon>
        <taxon>Poales</taxon>
        <taxon>Poaceae</taxon>
        <taxon>BOP clade</taxon>
        <taxon>Oryzoideae</taxon>
        <taxon>Oryzeae</taxon>
        <taxon>Oryzinae</taxon>
        <taxon>Oryza</taxon>
    </lineage>
</organism>
<proteinExistence type="predicted"/>